<dbReference type="EMBL" id="FMUS01000006">
    <property type="protein sequence ID" value="SCY33337.1"/>
    <property type="molecule type" value="Genomic_DNA"/>
</dbReference>
<feature type="transmembrane region" description="Helical" evidence="1">
    <location>
        <begin position="68"/>
        <end position="89"/>
    </location>
</feature>
<gene>
    <name evidence="2" type="ORF">SAMN03080606_01314</name>
</gene>
<keyword evidence="1" id="KW-0812">Transmembrane</keyword>
<dbReference type="STRING" id="1120976.SAMN03080606_01314"/>
<proteinExistence type="predicted"/>
<accession>A0A1G5F2A8</accession>
<feature type="transmembrane region" description="Helical" evidence="1">
    <location>
        <begin position="6"/>
        <end position="22"/>
    </location>
</feature>
<feature type="transmembrane region" description="Helical" evidence="1">
    <location>
        <begin position="43"/>
        <end position="62"/>
    </location>
</feature>
<keyword evidence="1" id="KW-1133">Transmembrane helix</keyword>
<evidence type="ECO:0000256" key="1">
    <source>
        <dbReference type="SAM" id="Phobius"/>
    </source>
</evidence>
<sequence length="119" mass="13652">MGGLLGWINIFLILTMAMIYPIKMQYQRTRNKDLLAVYKRVKIAHPFVGGAIIIIAFVHGYLQLGTLRMHSGLYVLITIALMGIIALIGPRIKVLRKRWRSIHRLLFLPLIILILLHVL</sequence>
<dbReference type="RefSeq" id="WP_091541364.1">
    <property type="nucleotide sequence ID" value="NZ_FMUS01000006.1"/>
</dbReference>
<dbReference type="AlphaFoldDB" id="A0A1G5F2A8"/>
<dbReference type="OrthoDB" id="1956956at2"/>
<reference evidence="2 3" key="1">
    <citation type="submission" date="2016-10" db="EMBL/GenBank/DDBJ databases">
        <authorList>
            <person name="de Groot N.N."/>
        </authorList>
    </citation>
    <scope>NUCLEOTIDE SEQUENCE [LARGE SCALE GENOMIC DNA]</scope>
    <source>
        <strain evidence="2 3">DSM 18978</strain>
    </source>
</reference>
<keyword evidence="1" id="KW-0472">Membrane</keyword>
<dbReference type="Proteomes" id="UP000198636">
    <property type="component" value="Unassembled WGS sequence"/>
</dbReference>
<evidence type="ECO:0000313" key="2">
    <source>
        <dbReference type="EMBL" id="SCY33337.1"/>
    </source>
</evidence>
<keyword evidence="3" id="KW-1185">Reference proteome</keyword>
<feature type="transmembrane region" description="Helical" evidence="1">
    <location>
        <begin position="101"/>
        <end position="118"/>
    </location>
</feature>
<evidence type="ECO:0008006" key="4">
    <source>
        <dbReference type="Google" id="ProtNLM"/>
    </source>
</evidence>
<evidence type="ECO:0000313" key="3">
    <source>
        <dbReference type="Proteomes" id="UP000198636"/>
    </source>
</evidence>
<protein>
    <recommendedName>
        <fullName evidence="4">Ferric reductase like transmembrane component</fullName>
    </recommendedName>
</protein>
<name>A0A1G5F2A8_9FIRM</name>
<organism evidence="2 3">
    <name type="scientific">Alkaliphilus peptidifermentans DSM 18978</name>
    <dbReference type="NCBI Taxonomy" id="1120976"/>
    <lineage>
        <taxon>Bacteria</taxon>
        <taxon>Bacillati</taxon>
        <taxon>Bacillota</taxon>
        <taxon>Clostridia</taxon>
        <taxon>Peptostreptococcales</taxon>
        <taxon>Natronincolaceae</taxon>
        <taxon>Alkaliphilus</taxon>
    </lineage>
</organism>